<dbReference type="Proteomes" id="UP001480595">
    <property type="component" value="Unassembled WGS sequence"/>
</dbReference>
<organism evidence="2 3">
    <name type="scientific">Apiospora phragmitis</name>
    <dbReference type="NCBI Taxonomy" id="2905665"/>
    <lineage>
        <taxon>Eukaryota</taxon>
        <taxon>Fungi</taxon>
        <taxon>Dikarya</taxon>
        <taxon>Ascomycota</taxon>
        <taxon>Pezizomycotina</taxon>
        <taxon>Sordariomycetes</taxon>
        <taxon>Xylariomycetidae</taxon>
        <taxon>Amphisphaeriales</taxon>
        <taxon>Apiosporaceae</taxon>
        <taxon>Apiospora</taxon>
    </lineage>
</organism>
<protein>
    <submittedName>
        <fullName evidence="2">Uncharacterized protein</fullName>
    </submittedName>
</protein>
<keyword evidence="3" id="KW-1185">Reference proteome</keyword>
<dbReference type="EMBL" id="JAQQWL010000010">
    <property type="protein sequence ID" value="KAK8054542.1"/>
    <property type="molecule type" value="Genomic_DNA"/>
</dbReference>
<sequence>MSTEPTRYSAQASDAVYRLKYDHAHKRQPTTLISLSSTQKPMLDPISPVGLAVAAVLCKEISGGERSATDKKKASFGESKSRARKLDSNPPAQFTEAFLRRLYSPEIDERPSSIKDTAPGTLRMGYLY</sequence>
<feature type="compositionally biased region" description="Basic and acidic residues" evidence="1">
    <location>
        <begin position="67"/>
        <end position="87"/>
    </location>
</feature>
<feature type="region of interest" description="Disordered" evidence="1">
    <location>
        <begin position="64"/>
        <end position="90"/>
    </location>
</feature>
<proteinExistence type="predicted"/>
<evidence type="ECO:0000313" key="2">
    <source>
        <dbReference type="EMBL" id="KAK8054542.1"/>
    </source>
</evidence>
<dbReference type="GeneID" id="92094081"/>
<accession>A0ABR1U6N5</accession>
<name>A0ABR1U6N5_9PEZI</name>
<reference evidence="2 3" key="1">
    <citation type="submission" date="2023-01" db="EMBL/GenBank/DDBJ databases">
        <title>Analysis of 21 Apiospora genomes using comparative genomics revels a genus with tremendous synthesis potential of carbohydrate active enzymes and secondary metabolites.</title>
        <authorList>
            <person name="Sorensen T."/>
        </authorList>
    </citation>
    <scope>NUCLEOTIDE SEQUENCE [LARGE SCALE GENOMIC DNA]</scope>
    <source>
        <strain evidence="2 3">CBS 135458</strain>
    </source>
</reference>
<gene>
    <name evidence="2" type="ORF">PG994_009609</name>
</gene>
<dbReference type="RefSeq" id="XP_066713188.1">
    <property type="nucleotide sequence ID" value="XM_066861018.1"/>
</dbReference>
<evidence type="ECO:0000313" key="3">
    <source>
        <dbReference type="Proteomes" id="UP001480595"/>
    </source>
</evidence>
<evidence type="ECO:0000256" key="1">
    <source>
        <dbReference type="SAM" id="MobiDB-lite"/>
    </source>
</evidence>
<comment type="caution">
    <text evidence="2">The sequence shown here is derived from an EMBL/GenBank/DDBJ whole genome shotgun (WGS) entry which is preliminary data.</text>
</comment>